<feature type="transmembrane region" description="Helical" evidence="2">
    <location>
        <begin position="44"/>
        <end position="62"/>
    </location>
</feature>
<sequence length="334" mass="37677">MDEKNYRKGEKYMKQNRPDETGFEKMSDEELSRKVKHYENIERIGEKMIIVMIIALFLTVFLQDNILIDLGLIAFIVLLSFLLPMRAEGKKNALLTQQLGSFFYGELARMFGPAPEKPEMPIDEAFLRRIDPVRSPWEDCEISNFYEGARNGMRFSAANVTLSRRVESDHPDDDFTYPYAAFYGIVLRCKDICGPVADLDLRDRSEFEFAMGLNGTPKHTGYPTRKGGGLDDPVAFTNYYSARTADGTEADDAVTPQIRELIGMLEAFAANSRVAALSLHNGELTLALHTSYKFAYIPPKQDLKNIDGIRMSYTATLTTMAALLDLIRGSFAKI</sequence>
<evidence type="ECO:0000313" key="4">
    <source>
        <dbReference type="Proteomes" id="UP000660861"/>
    </source>
</evidence>
<accession>A0A926ECT1</accession>
<dbReference type="EMBL" id="JACRTC010000002">
    <property type="protein sequence ID" value="MBC8570019.1"/>
    <property type="molecule type" value="Genomic_DNA"/>
</dbReference>
<evidence type="ECO:0000256" key="1">
    <source>
        <dbReference type="SAM" id="MobiDB-lite"/>
    </source>
</evidence>
<keyword evidence="2" id="KW-0472">Membrane</keyword>
<reference evidence="3" key="1">
    <citation type="submission" date="2020-08" db="EMBL/GenBank/DDBJ databases">
        <title>Genome public.</title>
        <authorList>
            <person name="Liu C."/>
            <person name="Sun Q."/>
        </authorList>
    </citation>
    <scope>NUCLEOTIDE SEQUENCE</scope>
    <source>
        <strain evidence="3">NSJ-54</strain>
    </source>
</reference>
<keyword evidence="4" id="KW-1185">Reference proteome</keyword>
<gene>
    <name evidence="3" type="ORF">H8709_04170</name>
</gene>
<evidence type="ECO:0008006" key="5">
    <source>
        <dbReference type="Google" id="ProtNLM"/>
    </source>
</evidence>
<name>A0A926ECT1_9FIRM</name>
<proteinExistence type="predicted"/>
<dbReference type="Proteomes" id="UP000660861">
    <property type="component" value="Unassembled WGS sequence"/>
</dbReference>
<feature type="transmembrane region" description="Helical" evidence="2">
    <location>
        <begin position="68"/>
        <end position="85"/>
    </location>
</feature>
<protein>
    <recommendedName>
        <fullName evidence="5">DUF3137 domain-containing protein</fullName>
    </recommendedName>
</protein>
<organism evidence="3 4">
    <name type="scientific">Zongyangia hominis</name>
    <dbReference type="NCBI Taxonomy" id="2763677"/>
    <lineage>
        <taxon>Bacteria</taxon>
        <taxon>Bacillati</taxon>
        <taxon>Bacillota</taxon>
        <taxon>Clostridia</taxon>
        <taxon>Eubacteriales</taxon>
        <taxon>Oscillospiraceae</taxon>
        <taxon>Zongyangia</taxon>
    </lineage>
</organism>
<evidence type="ECO:0000313" key="3">
    <source>
        <dbReference type="EMBL" id="MBC8570019.1"/>
    </source>
</evidence>
<keyword evidence="2" id="KW-0812">Transmembrane</keyword>
<dbReference type="RefSeq" id="WP_262397118.1">
    <property type="nucleotide sequence ID" value="NZ_JACRTC010000002.1"/>
</dbReference>
<keyword evidence="2" id="KW-1133">Transmembrane helix</keyword>
<evidence type="ECO:0000256" key="2">
    <source>
        <dbReference type="SAM" id="Phobius"/>
    </source>
</evidence>
<dbReference type="AlphaFoldDB" id="A0A926ECT1"/>
<comment type="caution">
    <text evidence="3">The sequence shown here is derived from an EMBL/GenBank/DDBJ whole genome shotgun (WGS) entry which is preliminary data.</text>
</comment>
<feature type="region of interest" description="Disordered" evidence="1">
    <location>
        <begin position="1"/>
        <end position="25"/>
    </location>
</feature>